<keyword evidence="1" id="KW-0812">Transmembrane</keyword>
<feature type="transmembrane region" description="Helical" evidence="1">
    <location>
        <begin position="144"/>
        <end position="164"/>
    </location>
</feature>
<feature type="transmembrane region" description="Helical" evidence="1">
    <location>
        <begin position="103"/>
        <end position="124"/>
    </location>
</feature>
<evidence type="ECO:0000313" key="3">
    <source>
        <dbReference type="EMBL" id="MBC2178299.1"/>
    </source>
</evidence>
<sequence>MNREYTKMRHDVGKKNVVNGHSKRGQNFRLFAVITLFILGIVLGIALISAAFLSFPFEVSVNIFTWKTTGDVILTALWGISGVVAIWTLFGSFSKIKRRKRGWIQHILLLYNQTVFVATLIPLFVLGAPTTVSGVQRVIDNTYLFYYLTAAFLSAGFLCTLFAIQDAIEKSNWWVFIASIPYIMTGWMVSREYGAYNHFVKSEAFRFDEVVPKLKEQGVTALVWNETWFHLFAILLLILVLLLGGILVAITWEKTASWRQGKEKV</sequence>
<dbReference type="Proteomes" id="UP000541735">
    <property type="component" value="Unassembled WGS sequence"/>
</dbReference>
<proteinExistence type="predicted"/>
<dbReference type="AlphaFoldDB" id="A0A7X0ZA36"/>
<reference evidence="2 4" key="1">
    <citation type="submission" date="2020-03" db="EMBL/GenBank/DDBJ databases">
        <title>Soil Listeria distribution.</title>
        <authorList>
            <person name="Liao J."/>
            <person name="Wiedmann M."/>
        </authorList>
    </citation>
    <scope>NUCLEOTIDE SEQUENCE [LARGE SCALE GENOMIC DNA]</scope>
    <source>
        <strain evidence="2 4">FSL L7-0259</strain>
    </source>
</reference>
<feature type="transmembrane region" description="Helical" evidence="1">
    <location>
        <begin position="228"/>
        <end position="252"/>
    </location>
</feature>
<evidence type="ECO:0000313" key="2">
    <source>
        <dbReference type="EMBL" id="MBC2178174.1"/>
    </source>
</evidence>
<dbReference type="EMBL" id="JAARYD010000012">
    <property type="protein sequence ID" value="MBC2178299.1"/>
    <property type="molecule type" value="Genomic_DNA"/>
</dbReference>
<accession>A0A7X0ZA36</accession>
<name>A0A7X0ZA36_9LIST</name>
<keyword evidence="1" id="KW-0472">Membrane</keyword>
<evidence type="ECO:0000313" key="4">
    <source>
        <dbReference type="Proteomes" id="UP000541735"/>
    </source>
</evidence>
<keyword evidence="1" id="KW-1133">Transmembrane helix</keyword>
<dbReference type="EMBL" id="JAARYD010000011">
    <property type="protein sequence ID" value="MBC2178174.1"/>
    <property type="molecule type" value="Genomic_DNA"/>
</dbReference>
<feature type="transmembrane region" description="Helical" evidence="1">
    <location>
        <begin position="171"/>
        <end position="189"/>
    </location>
</feature>
<feature type="transmembrane region" description="Helical" evidence="1">
    <location>
        <begin position="30"/>
        <end position="52"/>
    </location>
</feature>
<evidence type="ECO:0000256" key="1">
    <source>
        <dbReference type="SAM" id="Phobius"/>
    </source>
</evidence>
<comment type="caution">
    <text evidence="2">The sequence shown here is derived from an EMBL/GenBank/DDBJ whole genome shotgun (WGS) entry which is preliminary data.</text>
</comment>
<feature type="transmembrane region" description="Helical" evidence="1">
    <location>
        <begin position="72"/>
        <end position="91"/>
    </location>
</feature>
<protein>
    <submittedName>
        <fullName evidence="2">Uncharacterized protein</fullName>
    </submittedName>
</protein>
<gene>
    <name evidence="2" type="ORF">HCB27_16220</name>
    <name evidence="3" type="ORF">HCB27_16845</name>
</gene>
<organism evidence="2 4">
    <name type="scientific">Listeria booriae</name>
    <dbReference type="NCBI Taxonomy" id="1552123"/>
    <lineage>
        <taxon>Bacteria</taxon>
        <taxon>Bacillati</taxon>
        <taxon>Bacillota</taxon>
        <taxon>Bacilli</taxon>
        <taxon>Bacillales</taxon>
        <taxon>Listeriaceae</taxon>
        <taxon>Listeria</taxon>
    </lineage>
</organism>
<dbReference type="RefSeq" id="WP_185549493.1">
    <property type="nucleotide sequence ID" value="NZ_JAARYD010000011.1"/>
</dbReference>